<dbReference type="EMBL" id="JBHSZO010000021">
    <property type="protein sequence ID" value="MFC7219450.1"/>
    <property type="molecule type" value="Genomic_DNA"/>
</dbReference>
<name>A0ABW2GJ39_9ACTN</name>
<dbReference type="Proteomes" id="UP001596413">
    <property type="component" value="Unassembled WGS sequence"/>
</dbReference>
<evidence type="ECO:0008006" key="3">
    <source>
        <dbReference type="Google" id="ProtNLM"/>
    </source>
</evidence>
<keyword evidence="2" id="KW-1185">Reference proteome</keyword>
<organism evidence="1 2">
    <name type="scientific">Streptomyces polyrhachis</name>
    <dbReference type="NCBI Taxonomy" id="1282885"/>
    <lineage>
        <taxon>Bacteria</taxon>
        <taxon>Bacillati</taxon>
        <taxon>Actinomycetota</taxon>
        <taxon>Actinomycetes</taxon>
        <taxon>Kitasatosporales</taxon>
        <taxon>Streptomycetaceae</taxon>
        <taxon>Streptomyces</taxon>
    </lineage>
</organism>
<evidence type="ECO:0000313" key="2">
    <source>
        <dbReference type="Proteomes" id="UP001596413"/>
    </source>
</evidence>
<sequence>MVKRQYEEPQSLQQLLAEIAARQGCAIDPPSDQKPVLPVPHRLPGDLDDLFRRCGGVHLHIDAEYPWHIAGPSRLEPAGPLLLTQEIAEQVAAESPEDLTNDCYVIAQDSPGTSSGQYVVVDLHPTRLGRCYLTAWDTFGLVGDMPVVATSVTSLLRWLLRLGGGDPNDQTPALGDAYDVLGNGLR</sequence>
<proteinExistence type="predicted"/>
<comment type="caution">
    <text evidence="1">The sequence shown here is derived from an EMBL/GenBank/DDBJ whole genome shotgun (WGS) entry which is preliminary data.</text>
</comment>
<gene>
    <name evidence="1" type="ORF">ACFQLX_14905</name>
</gene>
<dbReference type="SUPFAM" id="SSF160631">
    <property type="entry name" value="SMI1/KNR4-like"/>
    <property type="match status" value="1"/>
</dbReference>
<protein>
    <recommendedName>
        <fullName evidence="3">Knr4/Smi1-like domain-containing protein</fullName>
    </recommendedName>
</protein>
<reference evidence="2" key="1">
    <citation type="journal article" date="2019" name="Int. J. Syst. Evol. Microbiol.">
        <title>The Global Catalogue of Microorganisms (GCM) 10K type strain sequencing project: providing services to taxonomists for standard genome sequencing and annotation.</title>
        <authorList>
            <consortium name="The Broad Institute Genomics Platform"/>
            <consortium name="The Broad Institute Genome Sequencing Center for Infectious Disease"/>
            <person name="Wu L."/>
            <person name="Ma J."/>
        </authorList>
    </citation>
    <scope>NUCLEOTIDE SEQUENCE [LARGE SCALE GENOMIC DNA]</scope>
    <source>
        <strain evidence="2">CGMCC 1.13681</strain>
    </source>
</reference>
<accession>A0ABW2GJ39</accession>
<dbReference type="InterPro" id="IPR037883">
    <property type="entry name" value="Knr4/Smi1-like_sf"/>
</dbReference>
<dbReference type="RefSeq" id="WP_386415158.1">
    <property type="nucleotide sequence ID" value="NZ_JBHSZO010000021.1"/>
</dbReference>
<evidence type="ECO:0000313" key="1">
    <source>
        <dbReference type="EMBL" id="MFC7219450.1"/>
    </source>
</evidence>